<dbReference type="SUPFAM" id="SSF47616">
    <property type="entry name" value="GST C-terminal domain-like"/>
    <property type="match status" value="1"/>
</dbReference>
<evidence type="ECO:0000313" key="3">
    <source>
        <dbReference type="EMBL" id="RVU49623.1"/>
    </source>
</evidence>
<dbReference type="Gene3D" id="3.40.30.10">
    <property type="entry name" value="Glutaredoxin"/>
    <property type="match status" value="1"/>
</dbReference>
<dbReference type="PANTHER" id="PTHR44051:SF21">
    <property type="entry name" value="GLUTATHIONE S-TRANSFERASE FAMILY PROTEIN"/>
    <property type="match status" value="1"/>
</dbReference>
<dbReference type="EMBL" id="SACR01000001">
    <property type="protein sequence ID" value="RVU49623.1"/>
    <property type="molecule type" value="Genomic_DNA"/>
</dbReference>
<dbReference type="SUPFAM" id="SSF52833">
    <property type="entry name" value="Thioredoxin-like"/>
    <property type="match status" value="1"/>
</dbReference>
<dbReference type="InterPro" id="IPR004046">
    <property type="entry name" value="GST_C"/>
</dbReference>
<dbReference type="SFLD" id="SFLDG01150">
    <property type="entry name" value="Main.1:_Beta-like"/>
    <property type="match status" value="1"/>
</dbReference>
<dbReference type="Gene3D" id="1.20.1050.10">
    <property type="match status" value="1"/>
</dbReference>
<dbReference type="InterPro" id="IPR036249">
    <property type="entry name" value="Thioredoxin-like_sf"/>
</dbReference>
<accession>A0A437RS92</accession>
<gene>
    <name evidence="3" type="ORF">EOE66_03425</name>
</gene>
<dbReference type="AlphaFoldDB" id="A0A437RS92"/>
<evidence type="ECO:0000259" key="2">
    <source>
        <dbReference type="PROSITE" id="PS50405"/>
    </source>
</evidence>
<dbReference type="SFLD" id="SFLDG00358">
    <property type="entry name" value="Main_(cytGST)"/>
    <property type="match status" value="1"/>
</dbReference>
<dbReference type="SFLD" id="SFLDS00019">
    <property type="entry name" value="Glutathione_Transferase_(cytos"/>
    <property type="match status" value="1"/>
</dbReference>
<dbReference type="InterPro" id="IPR004045">
    <property type="entry name" value="Glutathione_S-Trfase_N"/>
</dbReference>
<dbReference type="GO" id="GO:0016740">
    <property type="term" value="F:transferase activity"/>
    <property type="evidence" value="ECO:0007669"/>
    <property type="project" value="UniProtKB-KW"/>
</dbReference>
<dbReference type="PROSITE" id="PS50405">
    <property type="entry name" value="GST_CTER"/>
    <property type="match status" value="1"/>
</dbReference>
<reference evidence="3 4" key="1">
    <citation type="submission" date="2019-01" db="EMBL/GenBank/DDBJ databases">
        <authorList>
            <person name="Chen W.-M."/>
        </authorList>
    </citation>
    <scope>NUCLEOTIDE SEQUENCE [LARGE SCALE GENOMIC DNA]</scope>
    <source>
        <strain evidence="3 4">KYPY4</strain>
    </source>
</reference>
<evidence type="ECO:0000259" key="1">
    <source>
        <dbReference type="PROSITE" id="PS50404"/>
    </source>
</evidence>
<dbReference type="OrthoDB" id="3828095at2"/>
<protein>
    <submittedName>
        <fullName evidence="3">Glutathione S-transferase family protein</fullName>
    </submittedName>
</protein>
<sequence>MITLHHYPSNASFAPHVLLREIGTPFQLQLVDRDQNAHKSAAYLRLNPNGLIPVLVDGDLVLYETAAILLHLADTHPAAGLAPALGSAERGHFYKWMFWASNTLQSLLMHYYPERMVAEGNAAGAAEVKAAAEARVGPCLAQIDAHLAAAGGPWFMGAGYSALDPFVFMLCRWTRGFASRPARDYPNIGPYLQRMLARPAVQAAIAEEKLPQPWV</sequence>
<dbReference type="InterPro" id="IPR036282">
    <property type="entry name" value="Glutathione-S-Trfase_C_sf"/>
</dbReference>
<dbReference type="Proteomes" id="UP000285575">
    <property type="component" value="Unassembled WGS sequence"/>
</dbReference>
<feature type="domain" description="GST C-terminal" evidence="2">
    <location>
        <begin position="86"/>
        <end position="215"/>
    </location>
</feature>
<dbReference type="CDD" id="cd03057">
    <property type="entry name" value="GST_N_Beta"/>
    <property type="match status" value="1"/>
</dbReference>
<dbReference type="CDD" id="cd03188">
    <property type="entry name" value="GST_C_Beta"/>
    <property type="match status" value="1"/>
</dbReference>
<dbReference type="RefSeq" id="WP_128227257.1">
    <property type="nucleotide sequence ID" value="NZ_SACR01000001.1"/>
</dbReference>
<keyword evidence="3" id="KW-0808">Transferase</keyword>
<name>A0A437RS92_9BURK</name>
<dbReference type="Pfam" id="PF14497">
    <property type="entry name" value="GST_C_3"/>
    <property type="match status" value="1"/>
</dbReference>
<feature type="domain" description="GST N-terminal" evidence="1">
    <location>
        <begin position="1"/>
        <end position="80"/>
    </location>
</feature>
<keyword evidence="4" id="KW-1185">Reference proteome</keyword>
<comment type="caution">
    <text evidence="3">The sequence shown here is derived from an EMBL/GenBank/DDBJ whole genome shotgun (WGS) entry which is preliminary data.</text>
</comment>
<dbReference type="InterPro" id="IPR040079">
    <property type="entry name" value="Glutathione_S-Trfase"/>
</dbReference>
<dbReference type="PROSITE" id="PS50404">
    <property type="entry name" value="GST_NTER"/>
    <property type="match status" value="1"/>
</dbReference>
<dbReference type="PANTHER" id="PTHR44051">
    <property type="entry name" value="GLUTATHIONE S-TRANSFERASE-RELATED"/>
    <property type="match status" value="1"/>
</dbReference>
<proteinExistence type="predicted"/>
<evidence type="ECO:0000313" key="4">
    <source>
        <dbReference type="Proteomes" id="UP000285575"/>
    </source>
</evidence>
<dbReference type="InterPro" id="IPR010987">
    <property type="entry name" value="Glutathione-S-Trfase_C-like"/>
</dbReference>
<organism evidence="3 4">
    <name type="scientific">Rubrivivax rivuli</name>
    <dbReference type="NCBI Taxonomy" id="1862385"/>
    <lineage>
        <taxon>Bacteria</taxon>
        <taxon>Pseudomonadati</taxon>
        <taxon>Pseudomonadota</taxon>
        <taxon>Betaproteobacteria</taxon>
        <taxon>Burkholderiales</taxon>
        <taxon>Sphaerotilaceae</taxon>
        <taxon>Rubrivivax</taxon>
    </lineage>
</organism>
<dbReference type="Pfam" id="PF02798">
    <property type="entry name" value="GST_N"/>
    <property type="match status" value="1"/>
</dbReference>